<protein>
    <recommendedName>
        <fullName evidence="2">Antitoxin</fullName>
    </recommendedName>
</protein>
<dbReference type="Gene3D" id="3.40.1620.10">
    <property type="entry name" value="YefM-like domain"/>
    <property type="match status" value="1"/>
</dbReference>
<dbReference type="Proteomes" id="UP001225378">
    <property type="component" value="Plasmid unnamed1"/>
</dbReference>
<name>A0AAU7NNW8_9GAMM</name>
<gene>
    <name evidence="3" type="ORF">Q9L42_000100</name>
</gene>
<evidence type="ECO:0000313" key="4">
    <source>
        <dbReference type="Proteomes" id="UP001225378"/>
    </source>
</evidence>
<dbReference type="RefSeq" id="WP_305910358.1">
    <property type="nucleotide sequence ID" value="NZ_CP157742.1"/>
</dbReference>
<geneLocation type="plasmid" evidence="3 4">
    <name>unnamed1</name>
</geneLocation>
<organism evidence="3 4">
    <name type="scientific">Methylomarinum roseum</name>
    <dbReference type="NCBI Taxonomy" id="3067653"/>
    <lineage>
        <taxon>Bacteria</taxon>
        <taxon>Pseudomonadati</taxon>
        <taxon>Pseudomonadota</taxon>
        <taxon>Gammaproteobacteria</taxon>
        <taxon>Methylococcales</taxon>
        <taxon>Methylococcaceae</taxon>
        <taxon>Methylomarinum</taxon>
    </lineage>
</organism>
<dbReference type="AlphaFoldDB" id="A0AAU7NNW8"/>
<comment type="similarity">
    <text evidence="1 2">Belongs to the phD/YefM antitoxin family.</text>
</comment>
<dbReference type="SUPFAM" id="SSF143120">
    <property type="entry name" value="YefM-like"/>
    <property type="match status" value="1"/>
</dbReference>
<dbReference type="KEGG" id="mech:Q9L42_000100"/>
<reference evidence="3 4" key="1">
    <citation type="journal article" date="2024" name="Microbiology">
        <title>Methylomarinum rosea sp. nov., a novel halophilic methanotrophic bacterium from the hypersaline Lake Elton.</title>
        <authorList>
            <person name="Suleimanov R.Z."/>
            <person name="Oshkin I.Y."/>
            <person name="Danilova O.V."/>
            <person name="Suzina N.E."/>
            <person name="Dedysh S.N."/>
        </authorList>
    </citation>
    <scope>NUCLEOTIDE SEQUENCE [LARGE SCALE GENOMIC DNA]</scope>
    <source>
        <strain evidence="3 4">Ch1-1</strain>
        <plasmid evidence="4">unnamed1</plasmid>
    </source>
</reference>
<dbReference type="Pfam" id="PF02604">
    <property type="entry name" value="PhdYeFM_antitox"/>
    <property type="match status" value="1"/>
</dbReference>
<evidence type="ECO:0000256" key="2">
    <source>
        <dbReference type="RuleBase" id="RU362080"/>
    </source>
</evidence>
<proteinExistence type="inferred from homology"/>
<comment type="function">
    <text evidence="2">Antitoxin component of a type II toxin-antitoxin (TA) system.</text>
</comment>
<evidence type="ECO:0000256" key="1">
    <source>
        <dbReference type="ARBA" id="ARBA00009981"/>
    </source>
</evidence>
<dbReference type="InterPro" id="IPR006442">
    <property type="entry name" value="Antitoxin_Phd/YefM"/>
</dbReference>
<dbReference type="InterPro" id="IPR036165">
    <property type="entry name" value="YefM-like_sf"/>
</dbReference>
<evidence type="ECO:0000313" key="3">
    <source>
        <dbReference type="EMBL" id="XBS18733.1"/>
    </source>
</evidence>
<keyword evidence="3" id="KW-0614">Plasmid</keyword>
<sequence length="123" mass="14153">MITIPAKEAKLRFGQFLDMAAKDTVEITKNGKPFIYSLSVDEYRKIKSHNQDRKIKITEIKQIVEDFANLQIDRHEAMYLLGISWYGDLLDLAGQFGLELKHVDEKTANTMVADFIKVMSNDE</sequence>
<accession>A0AAU7NNW8</accession>
<dbReference type="EMBL" id="CP157742">
    <property type="protein sequence ID" value="XBS18733.1"/>
    <property type="molecule type" value="Genomic_DNA"/>
</dbReference>
<dbReference type="NCBIfam" id="TIGR01552">
    <property type="entry name" value="phd_fam"/>
    <property type="match status" value="1"/>
</dbReference>
<keyword evidence="4" id="KW-1185">Reference proteome</keyword>